<dbReference type="Gene3D" id="3.60.20.10">
    <property type="entry name" value="Glutamine Phosphoribosylpyrophosphate, subunit 1, domain 1"/>
    <property type="match status" value="1"/>
</dbReference>
<dbReference type="PANTHER" id="PTHR34218:SF4">
    <property type="entry name" value="ACYL-HOMOSERINE LACTONE ACYLASE QUIP"/>
    <property type="match status" value="1"/>
</dbReference>
<evidence type="ECO:0000256" key="3">
    <source>
        <dbReference type="ARBA" id="ARBA00023145"/>
    </source>
</evidence>
<comment type="similarity">
    <text evidence="1">Belongs to the peptidase S45 family.</text>
</comment>
<evidence type="ECO:0000313" key="4">
    <source>
        <dbReference type="EMBL" id="MFC5769509.1"/>
    </source>
</evidence>
<dbReference type="InterPro" id="IPR029055">
    <property type="entry name" value="Ntn_hydrolases_N"/>
</dbReference>
<keyword evidence="2" id="KW-0378">Hydrolase</keyword>
<evidence type="ECO:0000256" key="1">
    <source>
        <dbReference type="ARBA" id="ARBA00006586"/>
    </source>
</evidence>
<dbReference type="Gene3D" id="2.30.120.10">
    <property type="match status" value="1"/>
</dbReference>
<reference evidence="5" key="1">
    <citation type="journal article" date="2019" name="Int. J. Syst. Evol. Microbiol.">
        <title>The Global Catalogue of Microorganisms (GCM) 10K type strain sequencing project: providing services to taxonomists for standard genome sequencing and annotation.</title>
        <authorList>
            <consortium name="The Broad Institute Genomics Platform"/>
            <consortium name="The Broad Institute Genome Sequencing Center for Infectious Disease"/>
            <person name="Wu L."/>
            <person name="Ma J."/>
        </authorList>
    </citation>
    <scope>NUCLEOTIDE SEQUENCE [LARGE SCALE GENOMIC DNA]</scope>
    <source>
        <strain evidence="5">SHR3</strain>
    </source>
</reference>
<evidence type="ECO:0000313" key="5">
    <source>
        <dbReference type="Proteomes" id="UP001595974"/>
    </source>
</evidence>
<organism evidence="4 5">
    <name type="scientific">Thauera sinica</name>
    <dbReference type="NCBI Taxonomy" id="2665146"/>
    <lineage>
        <taxon>Bacteria</taxon>
        <taxon>Pseudomonadati</taxon>
        <taxon>Pseudomonadota</taxon>
        <taxon>Betaproteobacteria</taxon>
        <taxon>Rhodocyclales</taxon>
        <taxon>Zoogloeaceae</taxon>
        <taxon>Thauera</taxon>
    </lineage>
</organism>
<dbReference type="EMBL" id="JBHSOG010000030">
    <property type="protein sequence ID" value="MFC5769509.1"/>
    <property type="molecule type" value="Genomic_DNA"/>
</dbReference>
<dbReference type="InterPro" id="IPR043147">
    <property type="entry name" value="Penicillin_amidase_A-knob"/>
</dbReference>
<dbReference type="InterPro" id="IPR002692">
    <property type="entry name" value="S45"/>
</dbReference>
<evidence type="ECO:0000256" key="2">
    <source>
        <dbReference type="ARBA" id="ARBA00022801"/>
    </source>
</evidence>
<sequence>MTGGILLKSGYGAARVDLSHPQLAVVDGDSHLAVYYAQGYASARLRLWQLDLTRRLASGRLGEVLGRTALSTDRFQRSLDLTALAERAADDPDGAAEREHLQAYVDGINQGLAETRLLPPEFLALGYRPQPFRLIDAYLVAQLKYFINSAWQFELYHTLVTSALGTRRSARLFSSIDEAGATYPSLPTALTIEFAGALEELLLSAKAGLERLGLESPDIGSNVFAVRGRRTRSGFPLLANDPHMGLVNPGFNLIFHLRSAEGLDAFGSNFPGAPGIVVGRNPDIAWGMTGVMMDNQDLFWGEVDLPRRRVKTSQGWQALTHRESDIGLRGGKSQRHDTYGFAGGQLLTERGGIGLFLRWPALDQGLGSVSLHALNRARNWDEFRVAMARLQNSPGLAAYADGQDNIGTQIYGLLPIRAAGREAAGSLVLPLEDVRWAWQGYVPFDDLPRQFNPAEDAVMYANQYSPEFAASPYLSNRWHPPSRARRIRTLLDATPRLDAAAFSAIQDDRVDVCAEVWLPRLWAALEDSDRAASPLAGWRGDTRQTEPALLFERWVETLCVNLLASALPLPLATRYLDLWPAHRWNLLAILFEPDADWPRTETLEHLIRQAFRAAQAADSSAPSVDYRHTLRRYPLLRRLLSASHPFEGGSRETVSALRRNCDFLTAGQGGEGGSAYSFGTSFKMVFDLAPGADNLFLSNMPNSGNPFGFFLKRHLHRWRSGRRYVFRFP</sequence>
<dbReference type="PANTHER" id="PTHR34218">
    <property type="entry name" value="PEPTIDASE S45 PENICILLIN AMIDASE"/>
    <property type="match status" value="1"/>
</dbReference>
<dbReference type="InterPro" id="IPR023343">
    <property type="entry name" value="Penicillin_amidase_dom1"/>
</dbReference>
<dbReference type="InterPro" id="IPR014395">
    <property type="entry name" value="Pen/GL7ACA/AHL_acylase"/>
</dbReference>
<name>A0ABW1AQQ4_9RHOO</name>
<dbReference type="Pfam" id="PF01804">
    <property type="entry name" value="Penicil_amidase"/>
    <property type="match status" value="1"/>
</dbReference>
<keyword evidence="3" id="KW-0865">Zymogen</keyword>
<gene>
    <name evidence="4" type="ORF">ACFPTN_08985</name>
</gene>
<dbReference type="Proteomes" id="UP001595974">
    <property type="component" value="Unassembled WGS sequence"/>
</dbReference>
<accession>A0ABW1AQQ4</accession>
<dbReference type="RefSeq" id="WP_096446723.1">
    <property type="nucleotide sequence ID" value="NZ_JBHSOG010000030.1"/>
</dbReference>
<dbReference type="InterPro" id="IPR043146">
    <property type="entry name" value="Penicillin_amidase_N_B-knob"/>
</dbReference>
<comment type="caution">
    <text evidence="4">The sequence shown here is derived from an EMBL/GenBank/DDBJ whole genome shotgun (WGS) entry which is preliminary data.</text>
</comment>
<dbReference type="PIRSF" id="PIRSF001227">
    <property type="entry name" value="Pen_acylase"/>
    <property type="match status" value="1"/>
</dbReference>
<dbReference type="SUPFAM" id="SSF56235">
    <property type="entry name" value="N-terminal nucleophile aminohydrolases (Ntn hydrolases)"/>
    <property type="match status" value="1"/>
</dbReference>
<proteinExistence type="inferred from homology"/>
<protein>
    <submittedName>
        <fullName evidence="4">Penicillin acylase family protein</fullName>
    </submittedName>
</protein>
<dbReference type="Gene3D" id="1.10.439.10">
    <property type="entry name" value="Penicillin Amidohydrolase, domain 1"/>
    <property type="match status" value="1"/>
</dbReference>
<keyword evidence="5" id="KW-1185">Reference proteome</keyword>
<dbReference type="Gene3D" id="1.10.1400.10">
    <property type="match status" value="1"/>
</dbReference>